<organism evidence="1">
    <name type="scientific">marine sediment metagenome</name>
    <dbReference type="NCBI Taxonomy" id="412755"/>
    <lineage>
        <taxon>unclassified sequences</taxon>
        <taxon>metagenomes</taxon>
        <taxon>ecological metagenomes</taxon>
    </lineage>
</organism>
<comment type="caution">
    <text evidence="1">The sequence shown here is derived from an EMBL/GenBank/DDBJ whole genome shotgun (WGS) entry which is preliminary data.</text>
</comment>
<name>X0Y2E5_9ZZZZ</name>
<accession>X0Y2E5</accession>
<feature type="non-terminal residue" evidence="1">
    <location>
        <position position="46"/>
    </location>
</feature>
<dbReference type="EMBL" id="BARS01043728">
    <property type="protein sequence ID" value="GAG41522.1"/>
    <property type="molecule type" value="Genomic_DNA"/>
</dbReference>
<proteinExistence type="predicted"/>
<evidence type="ECO:0000313" key="1">
    <source>
        <dbReference type="EMBL" id="GAG41522.1"/>
    </source>
</evidence>
<gene>
    <name evidence="1" type="ORF">S01H1_66148</name>
</gene>
<reference evidence="1" key="1">
    <citation type="journal article" date="2014" name="Front. Microbiol.">
        <title>High frequency of phylogenetically diverse reductive dehalogenase-homologous genes in deep subseafloor sedimentary metagenomes.</title>
        <authorList>
            <person name="Kawai M."/>
            <person name="Futagami T."/>
            <person name="Toyoda A."/>
            <person name="Takaki Y."/>
            <person name="Nishi S."/>
            <person name="Hori S."/>
            <person name="Arai W."/>
            <person name="Tsubouchi T."/>
            <person name="Morono Y."/>
            <person name="Uchiyama I."/>
            <person name="Ito T."/>
            <person name="Fujiyama A."/>
            <person name="Inagaki F."/>
            <person name="Takami H."/>
        </authorList>
    </citation>
    <scope>NUCLEOTIDE SEQUENCE</scope>
    <source>
        <strain evidence="1">Expedition CK06-06</strain>
    </source>
</reference>
<protein>
    <submittedName>
        <fullName evidence="1">Uncharacterized protein</fullName>
    </submittedName>
</protein>
<sequence length="46" mass="5299">MAFKIAFRMPSYGEMKAKKTWAVIAEEVSVGTYHRARYSPSPATFW</sequence>
<dbReference type="AlphaFoldDB" id="X0Y2E5"/>